<protein>
    <submittedName>
        <fullName evidence="2">Uncharacterized protein</fullName>
    </submittedName>
</protein>
<keyword evidence="1" id="KW-0472">Membrane</keyword>
<reference evidence="2" key="1">
    <citation type="submission" date="2019-08" db="EMBL/GenBank/DDBJ databases">
        <authorList>
            <person name="Kucharzyk K."/>
            <person name="Murdoch R.W."/>
            <person name="Higgins S."/>
            <person name="Loffler F."/>
        </authorList>
    </citation>
    <scope>NUCLEOTIDE SEQUENCE</scope>
</reference>
<comment type="caution">
    <text evidence="2">The sequence shown here is derived from an EMBL/GenBank/DDBJ whole genome shotgun (WGS) entry which is preliminary data.</text>
</comment>
<organism evidence="2">
    <name type="scientific">bioreactor metagenome</name>
    <dbReference type="NCBI Taxonomy" id="1076179"/>
    <lineage>
        <taxon>unclassified sequences</taxon>
        <taxon>metagenomes</taxon>
        <taxon>ecological metagenomes</taxon>
    </lineage>
</organism>
<sequence length="98" mass="11436">MFLDVTLYSIHDTALLGNMHIQSSLCLLVQFLLQPRKDPDQLFIFGGFHHIILYLVSQTLLSVFKLPKRTEKNHLNTQSVLMDVFRNLNTGHFWHDDV</sequence>
<keyword evidence="1" id="KW-0812">Transmembrane</keyword>
<name>A0A645JNE1_9ZZZZ</name>
<dbReference type="AlphaFoldDB" id="A0A645JNE1"/>
<accession>A0A645JNE1</accession>
<dbReference type="EMBL" id="VSSQ01144931">
    <property type="protein sequence ID" value="MPN64279.1"/>
    <property type="molecule type" value="Genomic_DNA"/>
</dbReference>
<evidence type="ECO:0000313" key="2">
    <source>
        <dbReference type="EMBL" id="MPN64279.1"/>
    </source>
</evidence>
<proteinExistence type="predicted"/>
<evidence type="ECO:0000256" key="1">
    <source>
        <dbReference type="SAM" id="Phobius"/>
    </source>
</evidence>
<keyword evidence="1" id="KW-1133">Transmembrane helix</keyword>
<gene>
    <name evidence="2" type="ORF">SDC9_212050</name>
</gene>
<feature type="transmembrane region" description="Helical" evidence="1">
    <location>
        <begin position="42"/>
        <end position="64"/>
    </location>
</feature>